<feature type="region of interest" description="Disordered" evidence="1">
    <location>
        <begin position="1"/>
        <end position="45"/>
    </location>
</feature>
<organism evidence="2 3">
    <name type="scientific">Jiella sonneratiae</name>
    <dbReference type="NCBI Taxonomy" id="2816856"/>
    <lineage>
        <taxon>Bacteria</taxon>
        <taxon>Pseudomonadati</taxon>
        <taxon>Pseudomonadota</taxon>
        <taxon>Alphaproteobacteria</taxon>
        <taxon>Hyphomicrobiales</taxon>
        <taxon>Aurantimonadaceae</taxon>
        <taxon>Jiella</taxon>
    </lineage>
</organism>
<proteinExistence type="predicted"/>
<accession>A0ABS3J086</accession>
<dbReference type="EMBL" id="JAFMPY010000001">
    <property type="protein sequence ID" value="MBO0902378.1"/>
    <property type="molecule type" value="Genomic_DNA"/>
</dbReference>
<keyword evidence="3" id="KW-1185">Reference proteome</keyword>
<evidence type="ECO:0000256" key="1">
    <source>
        <dbReference type="SAM" id="MobiDB-lite"/>
    </source>
</evidence>
<sequence length="86" mass="9318">MTIERTGLARPPASASEREPTLGHALASTANATGGASRPRPVSDWTLQPRGRAKFVIRFPADHFVMPETKTVIRRAGLIRAPLRSS</sequence>
<dbReference type="Proteomes" id="UP000664288">
    <property type="component" value="Unassembled WGS sequence"/>
</dbReference>
<comment type="caution">
    <text evidence="2">The sequence shown here is derived from an EMBL/GenBank/DDBJ whole genome shotgun (WGS) entry which is preliminary data.</text>
</comment>
<dbReference type="RefSeq" id="WP_207349011.1">
    <property type="nucleotide sequence ID" value="NZ_JAFMPY010000001.1"/>
</dbReference>
<protein>
    <submittedName>
        <fullName evidence="2">Uncharacterized protein</fullName>
    </submittedName>
</protein>
<evidence type="ECO:0000313" key="3">
    <source>
        <dbReference type="Proteomes" id="UP000664288"/>
    </source>
</evidence>
<gene>
    <name evidence="2" type="ORF">J1C47_01875</name>
</gene>
<reference evidence="2 3" key="1">
    <citation type="submission" date="2021-03" db="EMBL/GenBank/DDBJ databases">
        <title>Whole genome sequence of Jiella sp. MQZ13P-4.</title>
        <authorList>
            <person name="Tuo L."/>
        </authorList>
    </citation>
    <scope>NUCLEOTIDE SEQUENCE [LARGE SCALE GENOMIC DNA]</scope>
    <source>
        <strain evidence="2 3">MQZ13P-4</strain>
    </source>
</reference>
<name>A0ABS3J086_9HYPH</name>
<evidence type="ECO:0000313" key="2">
    <source>
        <dbReference type="EMBL" id="MBO0902378.1"/>
    </source>
</evidence>